<dbReference type="Proteomes" id="UP000837857">
    <property type="component" value="Chromosome 30"/>
</dbReference>
<gene>
    <name evidence="1" type="ORF">IPOD504_LOCUS12825</name>
</gene>
<sequence length="240" mass="26316">MERGPNTPAAPPPLATLILLPQQSLVRTVSSEQRWQDLASLLTIPPPPEQYQHYHQHPHNISGHGAAPGYTPNYHHAPIAPVPEKHPEAYGAAAPLEGAYKVESAHHPQQHDGIYYQNAAAEMAPTQDGFLQSILNDEDLQLMDMAMNEGEPFQLFALDRFSCRPPYLAESGQPRPSGASTLQSANVRPTKWLTTTSYATSVFINIYSVHRDSGVCLATGIIDSSRPARGHNALRFSRAN</sequence>
<name>A0ABN8IR73_9NEOP</name>
<evidence type="ECO:0000313" key="2">
    <source>
        <dbReference type="Proteomes" id="UP000837857"/>
    </source>
</evidence>
<proteinExistence type="predicted"/>
<reference evidence="1" key="1">
    <citation type="submission" date="2022-03" db="EMBL/GenBank/DDBJ databases">
        <authorList>
            <person name="Martin H S."/>
        </authorList>
    </citation>
    <scope>NUCLEOTIDE SEQUENCE</scope>
</reference>
<keyword evidence="2" id="KW-1185">Reference proteome</keyword>
<accession>A0ABN8IR73</accession>
<evidence type="ECO:0000313" key="1">
    <source>
        <dbReference type="EMBL" id="CAH2064618.1"/>
    </source>
</evidence>
<organism evidence="1 2">
    <name type="scientific">Iphiclides podalirius</name>
    <name type="common">scarce swallowtail</name>
    <dbReference type="NCBI Taxonomy" id="110791"/>
    <lineage>
        <taxon>Eukaryota</taxon>
        <taxon>Metazoa</taxon>
        <taxon>Ecdysozoa</taxon>
        <taxon>Arthropoda</taxon>
        <taxon>Hexapoda</taxon>
        <taxon>Insecta</taxon>
        <taxon>Pterygota</taxon>
        <taxon>Neoptera</taxon>
        <taxon>Endopterygota</taxon>
        <taxon>Lepidoptera</taxon>
        <taxon>Glossata</taxon>
        <taxon>Ditrysia</taxon>
        <taxon>Papilionoidea</taxon>
        <taxon>Papilionidae</taxon>
        <taxon>Papilioninae</taxon>
        <taxon>Iphiclides</taxon>
    </lineage>
</organism>
<protein>
    <submittedName>
        <fullName evidence="1">Uncharacterized protein</fullName>
    </submittedName>
</protein>
<dbReference type="EMBL" id="OW152842">
    <property type="protein sequence ID" value="CAH2064618.1"/>
    <property type="molecule type" value="Genomic_DNA"/>
</dbReference>
<feature type="non-terminal residue" evidence="1">
    <location>
        <position position="240"/>
    </location>
</feature>